<feature type="domain" description="Integrase catalytic" evidence="2">
    <location>
        <begin position="1045"/>
        <end position="1223"/>
    </location>
</feature>
<feature type="region of interest" description="Disordered" evidence="1">
    <location>
        <begin position="1"/>
        <end position="20"/>
    </location>
</feature>
<dbReference type="Gene3D" id="1.10.340.70">
    <property type="match status" value="1"/>
</dbReference>
<dbReference type="PANTHER" id="PTHR47331">
    <property type="entry name" value="PHD-TYPE DOMAIN-CONTAINING PROTEIN"/>
    <property type="match status" value="1"/>
</dbReference>
<dbReference type="InterPro" id="IPR043502">
    <property type="entry name" value="DNA/RNA_pol_sf"/>
</dbReference>
<name>A0ABM1YCG2_AEDAL</name>
<dbReference type="SUPFAM" id="SSF53098">
    <property type="entry name" value="Ribonuclease H-like"/>
    <property type="match status" value="1"/>
</dbReference>
<dbReference type="InterPro" id="IPR040676">
    <property type="entry name" value="DUF5641"/>
</dbReference>
<dbReference type="InterPro" id="IPR001584">
    <property type="entry name" value="Integrase_cat-core"/>
</dbReference>
<reference evidence="4" key="1">
    <citation type="journal article" date="2015" name="Proc. Natl. Acad. Sci. U.S.A.">
        <title>Genome sequence of the Asian Tiger mosquito, Aedes albopictus, reveals insights into its biology, genetics, and evolution.</title>
        <authorList>
            <person name="Chen X.G."/>
            <person name="Jiang X."/>
            <person name="Gu J."/>
            <person name="Xu M."/>
            <person name="Wu Y."/>
            <person name="Deng Y."/>
            <person name="Zhang C."/>
            <person name="Bonizzoni M."/>
            <person name="Dermauw W."/>
            <person name="Vontas J."/>
            <person name="Armbruster P."/>
            <person name="Huang X."/>
            <person name="Yang Y."/>
            <person name="Zhang H."/>
            <person name="He W."/>
            <person name="Peng H."/>
            <person name="Liu Y."/>
            <person name="Wu K."/>
            <person name="Chen J."/>
            <person name="Lirakis M."/>
            <person name="Topalis P."/>
            <person name="Van Leeuwen T."/>
            <person name="Hall A.B."/>
            <person name="Jiang X."/>
            <person name="Thorpe C."/>
            <person name="Mueller R.L."/>
            <person name="Sun C."/>
            <person name="Waterhouse R.M."/>
            <person name="Yan G."/>
            <person name="Tu Z.J."/>
            <person name="Fang X."/>
            <person name="James A.A."/>
        </authorList>
    </citation>
    <scope>NUCLEOTIDE SEQUENCE [LARGE SCALE GENOMIC DNA]</scope>
    <source>
        <strain evidence="4">Foshan</strain>
    </source>
</reference>
<proteinExistence type="predicted"/>
<dbReference type="Proteomes" id="UP000069940">
    <property type="component" value="Unassembled WGS sequence"/>
</dbReference>
<evidence type="ECO:0000256" key="1">
    <source>
        <dbReference type="SAM" id="MobiDB-lite"/>
    </source>
</evidence>
<feature type="compositionally biased region" description="Basic and acidic residues" evidence="1">
    <location>
        <begin position="1"/>
        <end position="13"/>
    </location>
</feature>
<dbReference type="Gene3D" id="3.30.420.10">
    <property type="entry name" value="Ribonuclease H-like superfamily/Ribonuclease H"/>
    <property type="match status" value="1"/>
</dbReference>
<evidence type="ECO:0000313" key="4">
    <source>
        <dbReference type="Proteomes" id="UP000069940"/>
    </source>
</evidence>
<keyword evidence="4" id="KW-1185">Reference proteome</keyword>
<dbReference type="Pfam" id="PF17921">
    <property type="entry name" value="Integrase_H2C2"/>
    <property type="match status" value="1"/>
</dbReference>
<reference evidence="3" key="2">
    <citation type="submission" date="2025-05" db="UniProtKB">
        <authorList>
            <consortium name="EnsemblMetazoa"/>
        </authorList>
    </citation>
    <scope>IDENTIFICATION</scope>
    <source>
        <strain evidence="3">Foshan</strain>
    </source>
</reference>
<evidence type="ECO:0000313" key="3">
    <source>
        <dbReference type="EnsemblMetazoa" id="AALFPA23_007881.P10544"/>
    </source>
</evidence>
<dbReference type="InterPro" id="IPR036397">
    <property type="entry name" value="RNaseH_sf"/>
</dbReference>
<dbReference type="PANTHER" id="PTHR47331:SF1">
    <property type="entry name" value="GAG-LIKE PROTEIN"/>
    <property type="match status" value="1"/>
</dbReference>
<dbReference type="RefSeq" id="XP_062708093.1">
    <property type="nucleotide sequence ID" value="XM_062852109.1"/>
</dbReference>
<dbReference type="Pfam" id="PF05380">
    <property type="entry name" value="Peptidase_A17"/>
    <property type="match status" value="1"/>
</dbReference>
<dbReference type="RefSeq" id="XP_062708094.1">
    <property type="nucleotide sequence ID" value="XM_062852110.1"/>
</dbReference>
<sequence>MHHRMLHSDRVASKENTAGSSALVSTHTSSLHSTLFKILPATLYGAGKTIRTYAFFDDGSSHTLLDQDLADELGLGGEPVPLCLQWTGNVTRTESNSRRVSLSISNVNSECPQYDMSDVRTVKKLNLPRQTMDYKQLSSQFPYLHGLPIASYCDAVPRILIGANNANLILTLDRRERRIGEPVATKTRLGWTVFGGVRPTTEPANLMFHVCGCSPDDMSSFARLHELVEKYFSMEIMGINGPILESVEDQRARKILEETTKRTSSGKFETGLLWCTDDIDMPNSYPMAVRRLRCLERKLQKEPELRKKVDCLIGEYLQLGYAHIATEEELRMSDPKRIWYLPLGVVRNPRKPDKVRVVWDAAATVNGVSLNSLLLPGPDLLTPLLTVLCQFRQRQYAVSADIRQMFHQLIIKQEDRQVQRFLYRTDVQSSPTVYVLDVATFGATCSPCSAQYAKNLNASEYRSSFPEAAEAVIKNTYVDDYLDSRDTIEEAVQLSLEVRMINSKAGFDLRNWKSNSNEILRRVGVECQETEKNFAAEKSTPMERVLGISWMTDDDIFVFSAQFREDLLHVLSGNIVPTKRQVLRVVMSYFDPLGIITNYTIHGRILLQDIWRSNVKWDDPITDEDFSNWQRWALLAPQLNRVSISRCYFPNYDKGSYDSLQLHVFVDAGNQAYGAVAYFRIVDRGIPRCALVAAKAKVTPLKPLSTPRCELNASVIGVRLMKTIEKNHSFRIIKRFLWTDSTTVLSWIRADPRKYRQYVALRVSEILSESQVCEWHWIATSKNVADKTTKWGHGPEFEPKSEWYKGPSFLLQPENEWTLKQPSIVDPPEELKVINVHQEASIEPVVDFVKFSQLRLLLRMLAYLHHFRRCCSIKQRVSSTEGKVMLSQEDFEAAEKSLWKMIQQQEFPHEICVLKQNATLPMNERVRLEKSSSLSKLSPFIDDDGILRVQSRIDPAAAYYAFNFRNPIILPKHNHVTDLLVLHYHQQFGHANVETVINELRQRYYIARLRTVVKKTVKQCIWCRIYRAVPRPPKMAALPQPRVQPYVRPFSFVGLDYFGPMIIKRGRTNVKRWVALFTCLTVRAVHLEVVHSLSTDSCKMAIRRFIARRGAPREIFSDNGTNFRGAARDLAEEVRNINNKIASTFTNADTKWTFTPPSAPHMGGVWERKVRSIKEAFKSLCHRDKLDDEEFSTFLMEAEMIVNSHPLTFVPLDEPNQEVLTPNSFLLLDSSGANNAPEIPISDSVTLKLNWKLLNHLLNQFWRTWIRAYLPTIARRTKWFTEVRPLQIGDLVVIVDESVRNGWLRGRVVRIYPAADGQVRKVDVKTDSGVLQRASAKVALLDIQEDSKTN</sequence>
<organism evidence="3 4">
    <name type="scientific">Aedes albopictus</name>
    <name type="common">Asian tiger mosquito</name>
    <name type="synonym">Stegomyia albopicta</name>
    <dbReference type="NCBI Taxonomy" id="7160"/>
    <lineage>
        <taxon>Eukaryota</taxon>
        <taxon>Metazoa</taxon>
        <taxon>Ecdysozoa</taxon>
        <taxon>Arthropoda</taxon>
        <taxon>Hexapoda</taxon>
        <taxon>Insecta</taxon>
        <taxon>Pterygota</taxon>
        <taxon>Neoptera</taxon>
        <taxon>Endopterygota</taxon>
        <taxon>Diptera</taxon>
        <taxon>Nematocera</taxon>
        <taxon>Culicoidea</taxon>
        <taxon>Culicidae</taxon>
        <taxon>Culicinae</taxon>
        <taxon>Aedini</taxon>
        <taxon>Aedes</taxon>
        <taxon>Stegomyia</taxon>
    </lineage>
</organism>
<protein>
    <recommendedName>
        <fullName evidence="2">Integrase catalytic domain-containing protein</fullName>
    </recommendedName>
</protein>
<dbReference type="InterPro" id="IPR008042">
    <property type="entry name" value="Retrotrans_Pao"/>
</dbReference>
<dbReference type="InterPro" id="IPR041588">
    <property type="entry name" value="Integrase_H2C2"/>
</dbReference>
<dbReference type="Pfam" id="PF18701">
    <property type="entry name" value="DUF5641"/>
    <property type="match status" value="1"/>
</dbReference>
<dbReference type="EnsemblMetazoa" id="AALFPA23_007881.R10543">
    <property type="protein sequence ID" value="AALFPA23_007881.P10543"/>
    <property type="gene ID" value="AALFPA23_007881"/>
</dbReference>
<evidence type="ECO:0000259" key="2">
    <source>
        <dbReference type="PROSITE" id="PS50994"/>
    </source>
</evidence>
<accession>A0ABM1YCG2</accession>
<dbReference type="InterPro" id="IPR012337">
    <property type="entry name" value="RNaseH-like_sf"/>
</dbReference>
<dbReference type="PROSITE" id="PS50994">
    <property type="entry name" value="INTEGRASE"/>
    <property type="match status" value="1"/>
</dbReference>
<dbReference type="RefSeq" id="XP_062708092.1">
    <property type="nucleotide sequence ID" value="XM_062852108.1"/>
</dbReference>
<dbReference type="EnsemblMetazoa" id="AALFPA23_007881.R10544">
    <property type="protein sequence ID" value="AALFPA23_007881.P10544"/>
    <property type="gene ID" value="AALFPA23_007881"/>
</dbReference>
<dbReference type="SUPFAM" id="SSF56672">
    <property type="entry name" value="DNA/RNA polymerases"/>
    <property type="match status" value="1"/>
</dbReference>
<dbReference type="EnsemblMetazoa" id="AALFPA23_007881.R10545">
    <property type="protein sequence ID" value="AALFPA23_007881.P10545"/>
    <property type="gene ID" value="AALFPA23_007881"/>
</dbReference>
<dbReference type="GeneID" id="134288169"/>